<sequence>LEIVARYHSSGQTHWRERKRWRQRKKRDEEGEEGHDLSDNPLTAHLVVVRMENISDNLKLLDYERGFCKGLNFKPIPRHYFAVATNPGEQFHVFANLAVWLLNQCGRKLAQPEESDDPNSSTAAIMEEARKLKLHTDFPPHKLKTGCGEQVCSLLLGLTECALHSRNFKWRKPVYRDEQVEEEVVEGQSAEVTLDQLEEEIHEDVESEEEGDVFMDLSNMKETRDLEVEMGGALGGALEAGVDEQQWRLEVERVLPSLRVHLRQDNREWRAHYDQMHSHQEAIETKLADTKVYLDKLQQEIGRTLEKISSREKYVNNQLESSIAEFRTSQDGLAEIRERYRNSSSSVNDLARELAQVTEALDRVKGEMEERGSNMIDAGPLVRIKQALTRLKTECTQMDVRIGVEYQQWSVQSWVCHEAGAVRRGSERVVCSSGPRGGHLGRQALPRRRPAH</sequence>
<protein>
    <submittedName>
        <fullName evidence="7">Intraflagellar transport protein 57 homolog</fullName>
    </submittedName>
</protein>
<gene>
    <name evidence="7" type="ORF">GBAR_LOCUS28037</name>
</gene>
<feature type="non-terminal residue" evidence="7">
    <location>
        <position position="1"/>
    </location>
</feature>
<evidence type="ECO:0000256" key="4">
    <source>
        <dbReference type="ARBA" id="ARBA00023273"/>
    </source>
</evidence>
<accession>A0AA35XBC1</accession>
<dbReference type="PANTHER" id="PTHR16011:SF0">
    <property type="entry name" value="INTRAFLAGELLAR TRANSPORT PROTEIN 57 HOMOLOG"/>
    <property type="match status" value="1"/>
</dbReference>
<keyword evidence="4" id="KW-0966">Cell projection</keyword>
<organism evidence="7 8">
    <name type="scientific">Geodia barretti</name>
    <name type="common">Barrett's horny sponge</name>
    <dbReference type="NCBI Taxonomy" id="519541"/>
    <lineage>
        <taxon>Eukaryota</taxon>
        <taxon>Metazoa</taxon>
        <taxon>Porifera</taxon>
        <taxon>Demospongiae</taxon>
        <taxon>Heteroscleromorpha</taxon>
        <taxon>Tetractinellida</taxon>
        <taxon>Astrophorina</taxon>
        <taxon>Geodiidae</taxon>
        <taxon>Geodia</taxon>
    </lineage>
</organism>
<proteinExistence type="inferred from homology"/>
<dbReference type="GO" id="GO:0005794">
    <property type="term" value="C:Golgi apparatus"/>
    <property type="evidence" value="ECO:0007669"/>
    <property type="project" value="TreeGrafter"/>
</dbReference>
<evidence type="ECO:0000256" key="1">
    <source>
        <dbReference type="ARBA" id="ARBA00004138"/>
    </source>
</evidence>
<dbReference type="PANTHER" id="PTHR16011">
    <property type="entry name" value="IFT57/HIPPI"/>
    <property type="match status" value="1"/>
</dbReference>
<evidence type="ECO:0000256" key="3">
    <source>
        <dbReference type="ARBA" id="ARBA00023069"/>
    </source>
</evidence>
<keyword evidence="5" id="KW-0175">Coiled coil</keyword>
<reference evidence="7" key="1">
    <citation type="submission" date="2023-03" db="EMBL/GenBank/DDBJ databases">
        <authorList>
            <person name="Steffen K."/>
            <person name="Cardenas P."/>
        </authorList>
    </citation>
    <scope>NUCLEOTIDE SEQUENCE</scope>
</reference>
<dbReference type="Proteomes" id="UP001174909">
    <property type="component" value="Unassembled WGS sequence"/>
</dbReference>
<dbReference type="Pfam" id="PF10498">
    <property type="entry name" value="IFT57"/>
    <property type="match status" value="1"/>
</dbReference>
<evidence type="ECO:0000256" key="6">
    <source>
        <dbReference type="SAM" id="MobiDB-lite"/>
    </source>
</evidence>
<dbReference type="InterPro" id="IPR019530">
    <property type="entry name" value="Intra-flagellar_transport_57"/>
</dbReference>
<feature type="coiled-coil region" evidence="5">
    <location>
        <begin position="333"/>
        <end position="367"/>
    </location>
</feature>
<dbReference type="AlphaFoldDB" id="A0AA35XBC1"/>
<keyword evidence="8" id="KW-1185">Reference proteome</keyword>
<evidence type="ECO:0000313" key="7">
    <source>
        <dbReference type="EMBL" id="CAI8051189.1"/>
    </source>
</evidence>
<name>A0AA35XBC1_GEOBA</name>
<comment type="subcellular location">
    <subcellularLocation>
        <location evidence="1">Cell projection</location>
        <location evidence="1">Cilium</location>
    </subcellularLocation>
</comment>
<dbReference type="GO" id="GO:0005929">
    <property type="term" value="C:cilium"/>
    <property type="evidence" value="ECO:0007669"/>
    <property type="project" value="UniProtKB-SubCell"/>
</dbReference>
<dbReference type="GO" id="GO:0005815">
    <property type="term" value="C:microtubule organizing center"/>
    <property type="evidence" value="ECO:0007669"/>
    <property type="project" value="TreeGrafter"/>
</dbReference>
<dbReference type="GO" id="GO:0030992">
    <property type="term" value="C:intraciliary transport particle B"/>
    <property type="evidence" value="ECO:0007669"/>
    <property type="project" value="TreeGrafter"/>
</dbReference>
<evidence type="ECO:0000256" key="2">
    <source>
        <dbReference type="ARBA" id="ARBA00009415"/>
    </source>
</evidence>
<evidence type="ECO:0000256" key="5">
    <source>
        <dbReference type="SAM" id="Coils"/>
    </source>
</evidence>
<keyword evidence="3" id="KW-0969">Cilium</keyword>
<dbReference type="GO" id="GO:0042073">
    <property type="term" value="P:intraciliary transport"/>
    <property type="evidence" value="ECO:0007669"/>
    <property type="project" value="TreeGrafter"/>
</dbReference>
<evidence type="ECO:0000313" key="8">
    <source>
        <dbReference type="Proteomes" id="UP001174909"/>
    </source>
</evidence>
<dbReference type="GO" id="GO:1905515">
    <property type="term" value="P:non-motile cilium assembly"/>
    <property type="evidence" value="ECO:0007669"/>
    <property type="project" value="TreeGrafter"/>
</dbReference>
<dbReference type="EMBL" id="CASHTH010003906">
    <property type="protein sequence ID" value="CAI8051189.1"/>
    <property type="molecule type" value="Genomic_DNA"/>
</dbReference>
<comment type="similarity">
    <text evidence="2">Belongs to the IFT57 family.</text>
</comment>
<feature type="region of interest" description="Disordered" evidence="6">
    <location>
        <begin position="429"/>
        <end position="452"/>
    </location>
</feature>
<comment type="caution">
    <text evidence="7">The sequence shown here is derived from an EMBL/GenBank/DDBJ whole genome shotgun (WGS) entry which is preliminary data.</text>
</comment>